<dbReference type="Proteomes" id="UP000030681">
    <property type="component" value="Unassembled WGS sequence"/>
</dbReference>
<name>A0A081I9N9_PLAVN</name>
<accession>A0A081I9N9</accession>
<dbReference type="Pfam" id="PF06022">
    <property type="entry name" value="Cir_Bir_Yir"/>
    <property type="match status" value="1"/>
</dbReference>
<gene>
    <name evidence="2" type="ORF">YYE_04580</name>
</gene>
<reference evidence="2 3" key="1">
    <citation type="submission" date="2013-02" db="EMBL/GenBank/DDBJ databases">
        <title>The Genome Sequence of Plasmodium vinckei vinckei.</title>
        <authorList>
            <consortium name="The Broad Institute Genome Sequencing Platform"/>
            <consortium name="The Broad Institute Genome Sequencing Center for Infectious Disease"/>
            <person name="Neafsey D."/>
            <person name="Cheeseman I."/>
            <person name="Volkman S."/>
            <person name="Adams J."/>
            <person name="Walker B."/>
            <person name="Young S.K."/>
            <person name="Zeng Q."/>
            <person name="Gargeya S."/>
            <person name="Fitzgerald M."/>
            <person name="Haas B."/>
            <person name="Abouelleil A."/>
            <person name="Alvarado L."/>
            <person name="Arachchi H.M."/>
            <person name="Berlin A.M."/>
            <person name="Chapman S.B."/>
            <person name="Dewar J."/>
            <person name="Goldberg J."/>
            <person name="Griggs A."/>
            <person name="Gujja S."/>
            <person name="Hansen M."/>
            <person name="Howarth C."/>
            <person name="Imamovic A."/>
            <person name="Larimer J."/>
            <person name="McCowan C."/>
            <person name="Murphy C."/>
            <person name="Neiman D."/>
            <person name="Pearson M."/>
            <person name="Priest M."/>
            <person name="Roberts A."/>
            <person name="Saif S."/>
            <person name="Shea T."/>
            <person name="Sisk P."/>
            <person name="Sykes S."/>
            <person name="Wortman J."/>
            <person name="Nusbaum C."/>
            <person name="Birren B."/>
        </authorList>
    </citation>
    <scope>NUCLEOTIDE SEQUENCE [LARGE SCALE GENOMIC DNA]</scope>
    <source>
        <strain evidence="3">vinckei</strain>
    </source>
</reference>
<evidence type="ECO:0000313" key="2">
    <source>
        <dbReference type="EMBL" id="KEG00397.1"/>
    </source>
</evidence>
<evidence type="ECO:0000313" key="3">
    <source>
        <dbReference type="Proteomes" id="UP000030681"/>
    </source>
</evidence>
<protein>
    <recommendedName>
        <fullName evidence="4">CIR protein PIR protein</fullName>
    </recommendedName>
</protein>
<dbReference type="AlphaFoldDB" id="A0A081I9N9"/>
<sequence length="234" mass="26673">MKSDVFNNHNNLITKKRHLKVANIYYISRYYQLFQQTSYITMKYSKDNPNTQGIKNDSTNFYNKYISLYNDINEYLPSLKRSKKTITVGFNCEECEKINSNAEKKKTKPAPKVQEPLNPKPVASPFSPHLPSKPTTSTTSLPPQTDASTQKTTVQINVQLLKSPNSDSISRTPWNIIPTTWNGSGDCKPKINLMSATYCVAHLSSVYLSSVWRKEIKRKKNMKKVINSIGGKDR</sequence>
<organism evidence="2 3">
    <name type="scientific">Plasmodium vinckei vinckei</name>
    <dbReference type="NCBI Taxonomy" id="54757"/>
    <lineage>
        <taxon>Eukaryota</taxon>
        <taxon>Sar</taxon>
        <taxon>Alveolata</taxon>
        <taxon>Apicomplexa</taxon>
        <taxon>Aconoidasida</taxon>
        <taxon>Haemosporida</taxon>
        <taxon>Plasmodiidae</taxon>
        <taxon>Plasmodium</taxon>
        <taxon>Plasmodium (Vinckeia)</taxon>
    </lineage>
</organism>
<feature type="compositionally biased region" description="Low complexity" evidence="1">
    <location>
        <begin position="127"/>
        <end position="145"/>
    </location>
</feature>
<evidence type="ECO:0008006" key="4">
    <source>
        <dbReference type="Google" id="ProtNLM"/>
    </source>
</evidence>
<feature type="region of interest" description="Disordered" evidence="1">
    <location>
        <begin position="103"/>
        <end position="152"/>
    </location>
</feature>
<proteinExistence type="predicted"/>
<dbReference type="EMBL" id="KL446956">
    <property type="protein sequence ID" value="KEG00397.1"/>
    <property type="molecule type" value="Genomic_DNA"/>
</dbReference>
<dbReference type="InterPro" id="IPR006477">
    <property type="entry name" value="Yir_bir_cir"/>
</dbReference>
<evidence type="ECO:0000256" key="1">
    <source>
        <dbReference type="SAM" id="MobiDB-lite"/>
    </source>
</evidence>